<proteinExistence type="predicted"/>
<keyword evidence="1" id="KW-0371">Homeobox</keyword>
<protein>
    <submittedName>
        <fullName evidence="1">Homeobox-leucine zipper protein</fullName>
    </submittedName>
</protein>
<organism evidence="1 2">
    <name type="scientific">Actinidia chinensis var. chinensis</name>
    <name type="common">Chinese soft-hair kiwi</name>
    <dbReference type="NCBI Taxonomy" id="1590841"/>
    <lineage>
        <taxon>Eukaryota</taxon>
        <taxon>Viridiplantae</taxon>
        <taxon>Streptophyta</taxon>
        <taxon>Embryophyta</taxon>
        <taxon>Tracheophyta</taxon>
        <taxon>Spermatophyta</taxon>
        <taxon>Magnoliopsida</taxon>
        <taxon>eudicotyledons</taxon>
        <taxon>Gunneridae</taxon>
        <taxon>Pentapetalae</taxon>
        <taxon>asterids</taxon>
        <taxon>Ericales</taxon>
        <taxon>Actinidiaceae</taxon>
        <taxon>Actinidia</taxon>
    </lineage>
</organism>
<dbReference type="OrthoDB" id="1916329at2759"/>
<keyword evidence="1" id="KW-0238">DNA-binding</keyword>
<keyword evidence="2" id="KW-1185">Reference proteome</keyword>
<comment type="caution">
    <text evidence="1">The sequence shown here is derived from an EMBL/GenBank/DDBJ whole genome shotgun (WGS) entry which is preliminary data.</text>
</comment>
<evidence type="ECO:0000313" key="1">
    <source>
        <dbReference type="EMBL" id="PSS07831.1"/>
    </source>
</evidence>
<name>A0A2R6QGT5_ACTCC</name>
<dbReference type="Gramene" id="PSS07831">
    <property type="protein sequence ID" value="PSS07831"/>
    <property type="gene ID" value="CEY00_Acc18185"/>
</dbReference>
<dbReference type="GO" id="GO:0003677">
    <property type="term" value="F:DNA binding"/>
    <property type="evidence" value="ECO:0007669"/>
    <property type="project" value="UniProtKB-KW"/>
</dbReference>
<dbReference type="InParanoid" id="A0A2R6QGT5"/>
<sequence>MAMNNKGKRNKSLCEKSMKMVTNIVKLSSFSIAKVSLGTSEPSSPATKNLNLSQALSKFPMALPCLISPGVRGQKSPKAAQRPSLT</sequence>
<gene>
    <name evidence="1" type="ORF">CEY00_Acc18185</name>
</gene>
<accession>A0A2R6QGT5</accession>
<dbReference type="AlphaFoldDB" id="A0A2R6QGT5"/>
<evidence type="ECO:0000313" key="2">
    <source>
        <dbReference type="Proteomes" id="UP000241394"/>
    </source>
</evidence>
<reference evidence="2" key="2">
    <citation type="journal article" date="2018" name="BMC Genomics">
        <title>A manually annotated Actinidia chinensis var. chinensis (kiwifruit) genome highlights the challenges associated with draft genomes and gene prediction in plants.</title>
        <authorList>
            <person name="Pilkington S.M."/>
            <person name="Crowhurst R."/>
            <person name="Hilario E."/>
            <person name="Nardozza S."/>
            <person name="Fraser L."/>
            <person name="Peng Y."/>
            <person name="Gunaseelan K."/>
            <person name="Simpson R."/>
            <person name="Tahir J."/>
            <person name="Deroles S.C."/>
            <person name="Templeton K."/>
            <person name="Luo Z."/>
            <person name="Davy M."/>
            <person name="Cheng C."/>
            <person name="McNeilage M."/>
            <person name="Scaglione D."/>
            <person name="Liu Y."/>
            <person name="Zhang Q."/>
            <person name="Datson P."/>
            <person name="De Silva N."/>
            <person name="Gardiner S.E."/>
            <person name="Bassett H."/>
            <person name="Chagne D."/>
            <person name="McCallum J."/>
            <person name="Dzierzon H."/>
            <person name="Deng C."/>
            <person name="Wang Y.Y."/>
            <person name="Barron L."/>
            <person name="Manako K."/>
            <person name="Bowen J."/>
            <person name="Foster T.M."/>
            <person name="Erridge Z.A."/>
            <person name="Tiffin H."/>
            <person name="Waite C.N."/>
            <person name="Davies K.M."/>
            <person name="Grierson E.P."/>
            <person name="Laing W.A."/>
            <person name="Kirk R."/>
            <person name="Chen X."/>
            <person name="Wood M."/>
            <person name="Montefiori M."/>
            <person name="Brummell D.A."/>
            <person name="Schwinn K.E."/>
            <person name="Catanach A."/>
            <person name="Fullerton C."/>
            <person name="Li D."/>
            <person name="Meiyalaghan S."/>
            <person name="Nieuwenhuizen N."/>
            <person name="Read N."/>
            <person name="Prakash R."/>
            <person name="Hunter D."/>
            <person name="Zhang H."/>
            <person name="McKenzie M."/>
            <person name="Knabel M."/>
            <person name="Harris A."/>
            <person name="Allan A.C."/>
            <person name="Gleave A."/>
            <person name="Chen A."/>
            <person name="Janssen B.J."/>
            <person name="Plunkett B."/>
            <person name="Ampomah-Dwamena C."/>
            <person name="Voogd C."/>
            <person name="Leif D."/>
            <person name="Lafferty D."/>
            <person name="Souleyre E.J.F."/>
            <person name="Varkonyi-Gasic E."/>
            <person name="Gambi F."/>
            <person name="Hanley J."/>
            <person name="Yao J.L."/>
            <person name="Cheung J."/>
            <person name="David K.M."/>
            <person name="Warren B."/>
            <person name="Marsh K."/>
            <person name="Snowden K.C."/>
            <person name="Lin-Wang K."/>
            <person name="Brian L."/>
            <person name="Martinez-Sanchez M."/>
            <person name="Wang M."/>
            <person name="Ileperuma N."/>
            <person name="Macnee N."/>
            <person name="Campin R."/>
            <person name="McAtee P."/>
            <person name="Drummond R.S.M."/>
            <person name="Espley R.V."/>
            <person name="Ireland H.S."/>
            <person name="Wu R."/>
            <person name="Atkinson R.G."/>
            <person name="Karunairetnam S."/>
            <person name="Bulley S."/>
            <person name="Chunkath S."/>
            <person name="Hanley Z."/>
            <person name="Storey R."/>
            <person name="Thrimawithana A.H."/>
            <person name="Thomson S."/>
            <person name="David C."/>
            <person name="Testolin R."/>
            <person name="Huang H."/>
            <person name="Hellens R.P."/>
            <person name="Schaffer R.J."/>
        </authorList>
    </citation>
    <scope>NUCLEOTIDE SEQUENCE [LARGE SCALE GENOMIC DNA]</scope>
    <source>
        <strain evidence="2">cv. Red5</strain>
    </source>
</reference>
<reference evidence="1 2" key="1">
    <citation type="submission" date="2017-07" db="EMBL/GenBank/DDBJ databases">
        <title>An improved, manually edited Actinidia chinensis var. chinensis (kiwifruit) genome highlights the challenges associated with draft genomes and gene prediction in plants.</title>
        <authorList>
            <person name="Pilkington S."/>
            <person name="Crowhurst R."/>
            <person name="Hilario E."/>
            <person name="Nardozza S."/>
            <person name="Fraser L."/>
            <person name="Peng Y."/>
            <person name="Gunaseelan K."/>
            <person name="Simpson R."/>
            <person name="Tahir J."/>
            <person name="Deroles S."/>
            <person name="Templeton K."/>
            <person name="Luo Z."/>
            <person name="Davy M."/>
            <person name="Cheng C."/>
            <person name="Mcneilage M."/>
            <person name="Scaglione D."/>
            <person name="Liu Y."/>
            <person name="Zhang Q."/>
            <person name="Datson P."/>
            <person name="De Silva N."/>
            <person name="Gardiner S."/>
            <person name="Bassett H."/>
            <person name="Chagne D."/>
            <person name="Mccallum J."/>
            <person name="Dzierzon H."/>
            <person name="Deng C."/>
            <person name="Wang Y.-Y."/>
            <person name="Barron N."/>
            <person name="Manako K."/>
            <person name="Bowen J."/>
            <person name="Foster T."/>
            <person name="Erridge Z."/>
            <person name="Tiffin H."/>
            <person name="Waite C."/>
            <person name="Davies K."/>
            <person name="Grierson E."/>
            <person name="Laing W."/>
            <person name="Kirk R."/>
            <person name="Chen X."/>
            <person name="Wood M."/>
            <person name="Montefiori M."/>
            <person name="Brummell D."/>
            <person name="Schwinn K."/>
            <person name="Catanach A."/>
            <person name="Fullerton C."/>
            <person name="Li D."/>
            <person name="Meiyalaghan S."/>
            <person name="Nieuwenhuizen N."/>
            <person name="Read N."/>
            <person name="Prakash R."/>
            <person name="Hunter D."/>
            <person name="Zhang H."/>
            <person name="Mckenzie M."/>
            <person name="Knabel M."/>
            <person name="Harris A."/>
            <person name="Allan A."/>
            <person name="Chen A."/>
            <person name="Janssen B."/>
            <person name="Plunkett B."/>
            <person name="Dwamena C."/>
            <person name="Voogd C."/>
            <person name="Leif D."/>
            <person name="Lafferty D."/>
            <person name="Souleyre E."/>
            <person name="Varkonyi-Gasic E."/>
            <person name="Gambi F."/>
            <person name="Hanley J."/>
            <person name="Yao J.-L."/>
            <person name="Cheung J."/>
            <person name="David K."/>
            <person name="Warren B."/>
            <person name="Marsh K."/>
            <person name="Snowden K."/>
            <person name="Lin-Wang K."/>
            <person name="Brian L."/>
            <person name="Martinez-Sanchez M."/>
            <person name="Wang M."/>
            <person name="Ileperuma N."/>
            <person name="Macnee N."/>
            <person name="Campin R."/>
            <person name="Mcatee P."/>
            <person name="Drummond R."/>
            <person name="Espley R."/>
            <person name="Ireland H."/>
            <person name="Wu R."/>
            <person name="Atkinson R."/>
            <person name="Karunairetnam S."/>
            <person name="Bulley S."/>
            <person name="Chunkath S."/>
            <person name="Hanley Z."/>
            <person name="Storey R."/>
            <person name="Thrimawithana A."/>
            <person name="Thomson S."/>
            <person name="David C."/>
            <person name="Testolin R."/>
        </authorList>
    </citation>
    <scope>NUCLEOTIDE SEQUENCE [LARGE SCALE GENOMIC DNA]</scope>
    <source>
        <strain evidence="2">cv. Red5</strain>
        <tissue evidence="1">Young leaf</tissue>
    </source>
</reference>
<dbReference type="EMBL" id="NKQK01000016">
    <property type="protein sequence ID" value="PSS07831.1"/>
    <property type="molecule type" value="Genomic_DNA"/>
</dbReference>
<dbReference type="Proteomes" id="UP000241394">
    <property type="component" value="Chromosome LG16"/>
</dbReference>